<proteinExistence type="predicted"/>
<name>A0AAY4DDS1_9TELE</name>
<evidence type="ECO:0000256" key="7">
    <source>
        <dbReference type="ARBA" id="ARBA00023157"/>
    </source>
</evidence>
<sequence length="236" mass="26564">MKTDLQGSSDGCLFFFSVLDRISSCLLLSVPGLQVEGPSGPLQVQLGDSVLLPCSVRTPVPLEELEVEWRRSDSETMVLLFQDGEERGEEPKFRNRAHFFTEEISRGNFSLFLTNVTPADAGTYRCSVHTEKESGDTTALISVVWKTDQDIIVLLYKDGEVLPDSSHERYRGRAEFFPAEIHKGNFSLRLKEVRTEDKGDFMCEVHTSLLSASTTVLLQDLGTLKQGTLWETRLWL</sequence>
<evidence type="ECO:0000313" key="12">
    <source>
        <dbReference type="Ensembl" id="ENSDCDP00010043687.1"/>
    </source>
</evidence>
<dbReference type="InterPro" id="IPR003598">
    <property type="entry name" value="Ig_sub2"/>
</dbReference>
<comment type="subcellular location">
    <subcellularLocation>
        <location evidence="1">Cell membrane</location>
        <topology evidence="1">Single-pass type I membrane protein</topology>
    </subcellularLocation>
</comment>
<reference evidence="12 13" key="1">
    <citation type="submission" date="2020-06" db="EMBL/GenBank/DDBJ databases">
        <authorList>
            <consortium name="Wellcome Sanger Institute Data Sharing"/>
        </authorList>
    </citation>
    <scope>NUCLEOTIDE SEQUENCE [LARGE SCALE GENOMIC DNA]</scope>
</reference>
<dbReference type="PANTHER" id="PTHR25466">
    <property type="entry name" value="T-LYMPHOCYTE ACTIVATION ANTIGEN"/>
    <property type="match status" value="1"/>
</dbReference>
<dbReference type="SUPFAM" id="SSF48726">
    <property type="entry name" value="Immunoglobulin"/>
    <property type="match status" value="2"/>
</dbReference>
<keyword evidence="10" id="KW-0393">Immunoglobulin domain</keyword>
<reference evidence="12" key="3">
    <citation type="submission" date="2025-09" db="UniProtKB">
        <authorList>
            <consortium name="Ensembl"/>
        </authorList>
    </citation>
    <scope>IDENTIFICATION</scope>
</reference>
<organism evidence="12 13">
    <name type="scientific">Denticeps clupeoides</name>
    <name type="common">denticle herring</name>
    <dbReference type="NCBI Taxonomy" id="299321"/>
    <lineage>
        <taxon>Eukaryota</taxon>
        <taxon>Metazoa</taxon>
        <taxon>Chordata</taxon>
        <taxon>Craniata</taxon>
        <taxon>Vertebrata</taxon>
        <taxon>Euteleostomi</taxon>
        <taxon>Actinopterygii</taxon>
        <taxon>Neopterygii</taxon>
        <taxon>Teleostei</taxon>
        <taxon>Clupei</taxon>
        <taxon>Clupeiformes</taxon>
        <taxon>Denticipitoidei</taxon>
        <taxon>Denticipitidae</taxon>
        <taxon>Denticeps</taxon>
    </lineage>
</organism>
<dbReference type="InterPro" id="IPR003599">
    <property type="entry name" value="Ig_sub"/>
</dbReference>
<evidence type="ECO:0000256" key="6">
    <source>
        <dbReference type="ARBA" id="ARBA00023136"/>
    </source>
</evidence>
<evidence type="ECO:0000256" key="3">
    <source>
        <dbReference type="ARBA" id="ARBA00022692"/>
    </source>
</evidence>
<dbReference type="SMART" id="SM00406">
    <property type="entry name" value="IGv"/>
    <property type="match status" value="2"/>
</dbReference>
<evidence type="ECO:0000256" key="4">
    <source>
        <dbReference type="ARBA" id="ARBA00022729"/>
    </source>
</evidence>
<dbReference type="InterPro" id="IPR007110">
    <property type="entry name" value="Ig-like_dom"/>
</dbReference>
<evidence type="ECO:0000256" key="10">
    <source>
        <dbReference type="ARBA" id="ARBA00023319"/>
    </source>
</evidence>
<dbReference type="InterPro" id="IPR051713">
    <property type="entry name" value="T-cell_Activation_Regulation"/>
</dbReference>
<keyword evidence="5" id="KW-1133">Transmembrane helix</keyword>
<keyword evidence="6" id="KW-0472">Membrane</keyword>
<keyword evidence="3" id="KW-0812">Transmembrane</keyword>
<keyword evidence="8" id="KW-0675">Receptor</keyword>
<dbReference type="InterPro" id="IPR036179">
    <property type="entry name" value="Ig-like_dom_sf"/>
</dbReference>
<dbReference type="InterPro" id="IPR013783">
    <property type="entry name" value="Ig-like_fold"/>
</dbReference>
<dbReference type="PANTHER" id="PTHR25466:SF14">
    <property type="entry name" value="BUTYROPHILIN SUBFAMILY 2 MEMBER A2-LIKE-RELATED"/>
    <property type="match status" value="1"/>
</dbReference>
<dbReference type="InterPro" id="IPR013106">
    <property type="entry name" value="Ig_V-set"/>
</dbReference>
<dbReference type="GeneTree" id="ENSGT00940000167020"/>
<protein>
    <recommendedName>
        <fullName evidence="11">Ig-like domain-containing protein</fullName>
    </recommendedName>
</protein>
<keyword evidence="13" id="KW-1185">Reference proteome</keyword>
<dbReference type="GO" id="GO:0071222">
    <property type="term" value="P:cellular response to lipopolysaccharide"/>
    <property type="evidence" value="ECO:0007669"/>
    <property type="project" value="TreeGrafter"/>
</dbReference>
<evidence type="ECO:0000256" key="8">
    <source>
        <dbReference type="ARBA" id="ARBA00023170"/>
    </source>
</evidence>
<dbReference type="GO" id="GO:0031295">
    <property type="term" value="P:T cell costimulation"/>
    <property type="evidence" value="ECO:0007669"/>
    <property type="project" value="TreeGrafter"/>
</dbReference>
<dbReference type="FunFam" id="2.60.40.10:FF:000142">
    <property type="entry name" value="V-set domain-containing T-cell activation inhibitor 1"/>
    <property type="match status" value="1"/>
</dbReference>
<dbReference type="GO" id="GO:0042102">
    <property type="term" value="P:positive regulation of T cell proliferation"/>
    <property type="evidence" value="ECO:0007669"/>
    <property type="project" value="TreeGrafter"/>
</dbReference>
<evidence type="ECO:0000259" key="11">
    <source>
        <dbReference type="PROSITE" id="PS50835"/>
    </source>
</evidence>
<dbReference type="Pfam" id="PF07686">
    <property type="entry name" value="V-set"/>
    <property type="match status" value="1"/>
</dbReference>
<evidence type="ECO:0000256" key="9">
    <source>
        <dbReference type="ARBA" id="ARBA00023180"/>
    </source>
</evidence>
<keyword evidence="4" id="KW-0732">Signal</keyword>
<dbReference type="GO" id="GO:0007166">
    <property type="term" value="P:cell surface receptor signaling pathway"/>
    <property type="evidence" value="ECO:0007669"/>
    <property type="project" value="TreeGrafter"/>
</dbReference>
<keyword evidence="7" id="KW-1015">Disulfide bond</keyword>
<keyword evidence="9" id="KW-0325">Glycoprotein</keyword>
<dbReference type="SMART" id="SM00408">
    <property type="entry name" value="IGc2"/>
    <property type="match status" value="1"/>
</dbReference>
<dbReference type="SMART" id="SM00409">
    <property type="entry name" value="IG"/>
    <property type="match status" value="2"/>
</dbReference>
<dbReference type="Proteomes" id="UP000694580">
    <property type="component" value="Chromosome 16"/>
</dbReference>
<dbReference type="GO" id="GO:0006955">
    <property type="term" value="P:immune response"/>
    <property type="evidence" value="ECO:0007669"/>
    <property type="project" value="TreeGrafter"/>
</dbReference>
<dbReference type="Gene3D" id="2.60.40.10">
    <property type="entry name" value="Immunoglobulins"/>
    <property type="match status" value="2"/>
</dbReference>
<evidence type="ECO:0000256" key="1">
    <source>
        <dbReference type="ARBA" id="ARBA00004251"/>
    </source>
</evidence>
<dbReference type="PROSITE" id="PS50835">
    <property type="entry name" value="IG_LIKE"/>
    <property type="match status" value="1"/>
</dbReference>
<keyword evidence="2" id="KW-1003">Cell membrane</keyword>
<dbReference type="GO" id="GO:0009897">
    <property type="term" value="C:external side of plasma membrane"/>
    <property type="evidence" value="ECO:0007669"/>
    <property type="project" value="TreeGrafter"/>
</dbReference>
<evidence type="ECO:0000256" key="5">
    <source>
        <dbReference type="ARBA" id="ARBA00022989"/>
    </source>
</evidence>
<evidence type="ECO:0000256" key="2">
    <source>
        <dbReference type="ARBA" id="ARBA00022475"/>
    </source>
</evidence>
<reference evidence="12" key="2">
    <citation type="submission" date="2025-08" db="UniProtKB">
        <authorList>
            <consortium name="Ensembl"/>
        </authorList>
    </citation>
    <scope>IDENTIFICATION</scope>
</reference>
<evidence type="ECO:0000313" key="13">
    <source>
        <dbReference type="Proteomes" id="UP000694580"/>
    </source>
</evidence>
<dbReference type="AlphaFoldDB" id="A0AAY4DDS1"/>
<dbReference type="Ensembl" id="ENSDCDT00010053754.1">
    <property type="protein sequence ID" value="ENSDCDP00010043687.1"/>
    <property type="gene ID" value="ENSDCDG00010027199.1"/>
</dbReference>
<accession>A0AAY4DDS1</accession>
<dbReference type="GO" id="GO:0042130">
    <property type="term" value="P:negative regulation of T cell proliferation"/>
    <property type="evidence" value="ECO:0007669"/>
    <property type="project" value="TreeGrafter"/>
</dbReference>
<feature type="domain" description="Ig-like" evidence="11">
    <location>
        <begin position="31"/>
        <end position="142"/>
    </location>
</feature>